<accession>A3SP90</accession>
<dbReference type="Gene3D" id="3.10.450.160">
    <property type="entry name" value="inner membrane protein cigr"/>
    <property type="match status" value="1"/>
</dbReference>
<dbReference type="EMBL" id="AALY01000002">
    <property type="protein sequence ID" value="EAP76280.1"/>
    <property type="molecule type" value="Genomic_DNA"/>
</dbReference>
<organism evidence="2 3">
    <name type="scientific">Roseovarius nubinhibens (strain ATCC BAA-591 / DSM 15170 / ISM)</name>
    <dbReference type="NCBI Taxonomy" id="89187"/>
    <lineage>
        <taxon>Bacteria</taxon>
        <taxon>Pseudomonadati</taxon>
        <taxon>Pseudomonadota</taxon>
        <taxon>Alphaproteobacteria</taxon>
        <taxon>Rhodobacterales</taxon>
        <taxon>Roseobacteraceae</taxon>
        <taxon>Roseovarius</taxon>
    </lineage>
</organism>
<feature type="region of interest" description="Disordered" evidence="1">
    <location>
        <begin position="1"/>
        <end position="83"/>
    </location>
</feature>
<feature type="compositionally biased region" description="Basic and acidic residues" evidence="1">
    <location>
        <begin position="14"/>
        <end position="36"/>
    </location>
</feature>
<dbReference type="Pfam" id="PF11776">
    <property type="entry name" value="RcnB"/>
    <property type="match status" value="1"/>
</dbReference>
<dbReference type="Proteomes" id="UP000005954">
    <property type="component" value="Unassembled WGS sequence"/>
</dbReference>
<evidence type="ECO:0000256" key="1">
    <source>
        <dbReference type="SAM" id="MobiDB-lite"/>
    </source>
</evidence>
<dbReference type="STRING" id="89187.ISM_15480"/>
<gene>
    <name evidence="2" type="ORF">ISM_15480</name>
</gene>
<keyword evidence="3" id="KW-1185">Reference proteome</keyword>
<reference evidence="2 3" key="1">
    <citation type="submission" date="2005-12" db="EMBL/GenBank/DDBJ databases">
        <authorList>
            <person name="Moran M.A."/>
            <person name="Ferriera S."/>
            <person name="Johnson J."/>
            <person name="Kravitz S."/>
            <person name="Halpern A."/>
            <person name="Remington K."/>
            <person name="Beeson K."/>
            <person name="Tran B."/>
            <person name="Rogers Y.-H."/>
            <person name="Friedman R."/>
            <person name="Venter J.C."/>
        </authorList>
    </citation>
    <scope>NUCLEOTIDE SEQUENCE [LARGE SCALE GENOMIC DNA]</scope>
    <source>
        <strain evidence="3">ATCC BAA-591 / DSM 15170 / ISM</strain>
    </source>
</reference>
<name>A3SP90_ROSNI</name>
<dbReference type="InterPro" id="IPR024572">
    <property type="entry name" value="RcnB"/>
</dbReference>
<comment type="caution">
    <text evidence="2">The sequence shown here is derived from an EMBL/GenBank/DDBJ whole genome shotgun (WGS) entry which is preliminary data.</text>
</comment>
<dbReference type="eggNOG" id="ENOG5033YSK">
    <property type="taxonomic scope" value="Bacteria"/>
</dbReference>
<evidence type="ECO:0000313" key="2">
    <source>
        <dbReference type="EMBL" id="EAP76280.1"/>
    </source>
</evidence>
<protein>
    <submittedName>
        <fullName evidence="2">Uncharacterized protein</fullName>
    </submittedName>
</protein>
<dbReference type="RefSeq" id="WP_009815105.1">
    <property type="nucleotide sequence ID" value="NZ_CH724156.1"/>
</dbReference>
<dbReference type="AlphaFoldDB" id="A3SP90"/>
<sequence length="130" mass="14039">MATLIGGAVQAGPSRHEDDKGRDGYSQRSERGEQRGQSKSRQVTVKKVTVTKGNSGKAHANKGHSAKTHGSQRAQRHAVGQRLDRNKVVVVNNYHNHGFKAPGRDRVYVQQGDAIYLAAAATLAILAVMN</sequence>
<proteinExistence type="predicted"/>
<dbReference type="HOGENOM" id="CLU_1936548_0_0_5"/>
<feature type="compositionally biased region" description="Low complexity" evidence="1">
    <location>
        <begin position="43"/>
        <end position="52"/>
    </location>
</feature>
<evidence type="ECO:0000313" key="3">
    <source>
        <dbReference type="Proteomes" id="UP000005954"/>
    </source>
</evidence>